<dbReference type="KEGG" id="mcui:G8O30_02400"/>
<dbReference type="InterPro" id="IPR052922">
    <property type="entry name" value="Cytidylate_Kinase-2"/>
</dbReference>
<dbReference type="AlphaFoldDB" id="A0A7S8C9K7"/>
<dbReference type="PANTHER" id="PTHR37816:SF2">
    <property type="entry name" value="DNA TOPOLOGY MODULATION PROTEIN FLAR-RELATED PROTEIN"/>
    <property type="match status" value="1"/>
</dbReference>
<reference evidence="1 2" key="1">
    <citation type="submission" date="2019-07" db="EMBL/GenBank/DDBJ databases">
        <title>Genome sequence of 2 isolates from Red Sea Mangroves.</title>
        <authorList>
            <person name="Sefrji F."/>
            <person name="Michoud G."/>
            <person name="Merlino G."/>
            <person name="Daffonchio D."/>
        </authorList>
    </citation>
    <scope>NUCLEOTIDE SEQUENCE [LARGE SCALE GENOMIC DNA]</scope>
    <source>
        <strain evidence="1 2">R1DC41</strain>
    </source>
</reference>
<proteinExistence type="predicted"/>
<dbReference type="SUPFAM" id="SSF52540">
    <property type="entry name" value="P-loop containing nucleoside triphosphate hydrolases"/>
    <property type="match status" value="1"/>
</dbReference>
<evidence type="ECO:0000313" key="1">
    <source>
        <dbReference type="EMBL" id="QPC45888.1"/>
    </source>
</evidence>
<name>A0A7S8C9K7_9BACI</name>
<evidence type="ECO:0000313" key="2">
    <source>
        <dbReference type="Proteomes" id="UP000593626"/>
    </source>
</evidence>
<dbReference type="Proteomes" id="UP000593626">
    <property type="component" value="Chromosome"/>
</dbReference>
<dbReference type="PANTHER" id="PTHR37816">
    <property type="entry name" value="YALI0E33011P"/>
    <property type="match status" value="1"/>
</dbReference>
<organism evidence="1 2">
    <name type="scientific">Mangrovibacillus cuniculi</name>
    <dbReference type="NCBI Taxonomy" id="2593652"/>
    <lineage>
        <taxon>Bacteria</taxon>
        <taxon>Bacillati</taxon>
        <taxon>Bacillota</taxon>
        <taxon>Bacilli</taxon>
        <taxon>Bacillales</taxon>
        <taxon>Bacillaceae</taxon>
        <taxon>Mangrovibacillus</taxon>
    </lineage>
</organism>
<protein>
    <submittedName>
        <fullName evidence="1">DNA topology modulation protein FlaR</fullName>
    </submittedName>
</protein>
<dbReference type="Gene3D" id="3.40.50.300">
    <property type="entry name" value="P-loop containing nucleotide triphosphate hydrolases"/>
    <property type="match status" value="1"/>
</dbReference>
<gene>
    <name evidence="1" type="ORF">G8O30_02400</name>
</gene>
<accession>A0A7S8C9K7</accession>
<keyword evidence="2" id="KW-1185">Reference proteome</keyword>
<dbReference type="EMBL" id="CP049742">
    <property type="protein sequence ID" value="QPC45888.1"/>
    <property type="molecule type" value="Genomic_DNA"/>
</dbReference>
<dbReference type="InterPro" id="IPR027417">
    <property type="entry name" value="P-loop_NTPase"/>
</dbReference>
<sequence>MSEGKIVNIHIIGSVGSGKTTLARELAADLSIPNYEIDNFVWERNPYGDHRRSDLEILKVVKKIVATENWIIEGVHTREWIASSLQQVHLIILLDPPSKVRRYRIIKRFFRQLVKLEKANYKPSWKIFMNMFKWDAQFERNGKASLYRMCRGFESKIVVVKSKDEATMLVKREWKKSC</sequence>